<sequence length="34" mass="3371">MPASTASSTASSIVKPQALANDEHTARDSNSAGP</sequence>
<dbReference type="GeneID" id="5979635"/>
<feature type="compositionally biased region" description="Low complexity" evidence="1">
    <location>
        <begin position="1"/>
        <end position="12"/>
    </location>
</feature>
<reference evidence="3" key="1">
    <citation type="journal article" date="2007" name="Plant Cell">
        <title>Dothideomycete-plant interactions illuminated by genome sequencing and EST analysis of the wheat pathogen Stagonospora nodorum.</title>
        <authorList>
            <person name="Hane J.K."/>
            <person name="Lowe R.G."/>
            <person name="Solomon P.S."/>
            <person name="Tan K.C."/>
            <person name="Schoch C.L."/>
            <person name="Spatafora J.W."/>
            <person name="Crous P.W."/>
            <person name="Kodira C."/>
            <person name="Birren B.W."/>
            <person name="Galagan J.E."/>
            <person name="Torriani S.F."/>
            <person name="McDonald B.A."/>
            <person name="Oliver R.P."/>
        </authorList>
    </citation>
    <scope>NUCLEOTIDE SEQUENCE [LARGE SCALE GENOMIC DNA]</scope>
    <source>
        <strain evidence="3">SN15 / ATCC MYA-4574 / FGSC 10173</strain>
    </source>
</reference>
<evidence type="ECO:0000313" key="2">
    <source>
        <dbReference type="EMBL" id="EAT80319.1"/>
    </source>
</evidence>
<dbReference type="Proteomes" id="UP000001055">
    <property type="component" value="Unassembled WGS sequence"/>
</dbReference>
<dbReference type="HOGENOM" id="CLU_3377312_0_0_1"/>
<gene>
    <name evidence="2" type="ORF">SNOG_12506</name>
</gene>
<dbReference type="EMBL" id="CH445346">
    <property type="protein sequence ID" value="EAT80319.1"/>
    <property type="molecule type" value="Genomic_DNA"/>
</dbReference>
<dbReference type="InParanoid" id="Q0U6V8"/>
<dbReference type="AlphaFoldDB" id="Q0U6V8"/>
<accession>Q0U6V8</accession>
<feature type="region of interest" description="Disordered" evidence="1">
    <location>
        <begin position="1"/>
        <end position="34"/>
    </location>
</feature>
<protein>
    <submittedName>
        <fullName evidence="2">Uncharacterized protein</fullName>
    </submittedName>
</protein>
<evidence type="ECO:0000256" key="1">
    <source>
        <dbReference type="SAM" id="MobiDB-lite"/>
    </source>
</evidence>
<proteinExistence type="predicted"/>
<name>Q0U6V8_PHANO</name>
<organism evidence="2 3">
    <name type="scientific">Phaeosphaeria nodorum (strain SN15 / ATCC MYA-4574 / FGSC 10173)</name>
    <name type="common">Glume blotch fungus</name>
    <name type="synonym">Parastagonospora nodorum</name>
    <dbReference type="NCBI Taxonomy" id="321614"/>
    <lineage>
        <taxon>Eukaryota</taxon>
        <taxon>Fungi</taxon>
        <taxon>Dikarya</taxon>
        <taxon>Ascomycota</taxon>
        <taxon>Pezizomycotina</taxon>
        <taxon>Dothideomycetes</taxon>
        <taxon>Pleosporomycetidae</taxon>
        <taxon>Pleosporales</taxon>
        <taxon>Pleosporineae</taxon>
        <taxon>Phaeosphaeriaceae</taxon>
        <taxon>Parastagonospora</taxon>
    </lineage>
</organism>
<evidence type="ECO:0000313" key="3">
    <source>
        <dbReference type="Proteomes" id="UP000001055"/>
    </source>
</evidence>
<dbReference type="RefSeq" id="XP_001802726.1">
    <property type="nucleotide sequence ID" value="XM_001802674.1"/>
</dbReference>
<dbReference type="KEGG" id="pno:SNOG_12506"/>